<keyword evidence="2 5" id="KW-0812">Transmembrane</keyword>
<protein>
    <submittedName>
        <fullName evidence="6">UbiA family prenyltransferase</fullName>
    </submittedName>
</protein>
<organism evidence="6 7">
    <name type="scientific">Arcicella rigui</name>
    <dbReference type="NCBI Taxonomy" id="797020"/>
    <lineage>
        <taxon>Bacteria</taxon>
        <taxon>Pseudomonadati</taxon>
        <taxon>Bacteroidota</taxon>
        <taxon>Cytophagia</taxon>
        <taxon>Cytophagales</taxon>
        <taxon>Flectobacillaceae</taxon>
        <taxon>Arcicella</taxon>
    </lineage>
</organism>
<dbReference type="Pfam" id="PF01040">
    <property type="entry name" value="UbiA"/>
    <property type="match status" value="1"/>
</dbReference>
<gene>
    <name evidence="6" type="ORF">VB248_11295</name>
</gene>
<dbReference type="Proteomes" id="UP001302949">
    <property type="component" value="Unassembled WGS sequence"/>
</dbReference>
<evidence type="ECO:0000256" key="4">
    <source>
        <dbReference type="ARBA" id="ARBA00023136"/>
    </source>
</evidence>
<feature type="transmembrane region" description="Helical" evidence="5">
    <location>
        <begin position="35"/>
        <end position="56"/>
    </location>
</feature>
<proteinExistence type="predicted"/>
<name>A0ABU5QA69_9BACT</name>
<evidence type="ECO:0000256" key="3">
    <source>
        <dbReference type="ARBA" id="ARBA00022989"/>
    </source>
</evidence>
<feature type="transmembrane region" description="Helical" evidence="5">
    <location>
        <begin position="133"/>
        <end position="154"/>
    </location>
</feature>
<comment type="caution">
    <text evidence="6">The sequence shown here is derived from an EMBL/GenBank/DDBJ whole genome shotgun (WGS) entry which is preliminary data.</text>
</comment>
<evidence type="ECO:0000313" key="6">
    <source>
        <dbReference type="EMBL" id="MEA5139728.1"/>
    </source>
</evidence>
<feature type="transmembrane region" description="Helical" evidence="5">
    <location>
        <begin position="232"/>
        <end position="251"/>
    </location>
</feature>
<comment type="subcellular location">
    <subcellularLocation>
        <location evidence="1">Membrane</location>
        <topology evidence="1">Multi-pass membrane protein</topology>
    </subcellularLocation>
</comment>
<reference evidence="6 7" key="1">
    <citation type="submission" date="2023-12" db="EMBL/GenBank/DDBJ databases">
        <title>Novel species of the genus Arcicella isolated from rivers.</title>
        <authorList>
            <person name="Lu H."/>
        </authorList>
    </citation>
    <scope>NUCLEOTIDE SEQUENCE [LARGE SCALE GENOMIC DNA]</scope>
    <source>
        <strain evidence="6 7">KCTC 23307</strain>
    </source>
</reference>
<evidence type="ECO:0000256" key="1">
    <source>
        <dbReference type="ARBA" id="ARBA00004141"/>
    </source>
</evidence>
<dbReference type="Gene3D" id="1.20.120.1780">
    <property type="entry name" value="UbiA prenyltransferase"/>
    <property type="match status" value="1"/>
</dbReference>
<dbReference type="EMBL" id="JAYFUM010000011">
    <property type="protein sequence ID" value="MEA5139728.1"/>
    <property type="molecule type" value="Genomic_DNA"/>
</dbReference>
<feature type="transmembrane region" description="Helical" evidence="5">
    <location>
        <begin position="102"/>
        <end position="121"/>
    </location>
</feature>
<sequence length="285" mass="32800">MKILNFLINTNLYISLAAVALTVETQLQLGMSPQWHPYLFIIFFATLFDYNLHRLVTVLTNKQALNGDKHKWLKEYLSLFYVLVAFSVIGFLIAVCLAKKEVLITLSPFAFITIFYSLPIFKNQQYLFRLREIPFLKIFLIAIVWSATTILLPIVQSGKSYELLHVALMLIERFLFVFAITIPFDIRDMNGDAQSGLKTIPLVVGVRQSMLLSNTLIIFFFGLSAWHYHTSHLFVLPAFILSAISTLYFLNDKTLQKKSFYHYGILDGTMLFQGILVWICYLLLG</sequence>
<feature type="transmembrane region" description="Helical" evidence="5">
    <location>
        <begin position="12"/>
        <end position="29"/>
    </location>
</feature>
<dbReference type="RefSeq" id="WP_323296886.1">
    <property type="nucleotide sequence ID" value="NZ_JAYFUM010000011.1"/>
</dbReference>
<evidence type="ECO:0000256" key="5">
    <source>
        <dbReference type="SAM" id="Phobius"/>
    </source>
</evidence>
<keyword evidence="4 5" id="KW-0472">Membrane</keyword>
<keyword evidence="7" id="KW-1185">Reference proteome</keyword>
<feature type="transmembrane region" description="Helical" evidence="5">
    <location>
        <begin position="76"/>
        <end position="96"/>
    </location>
</feature>
<feature type="transmembrane region" description="Helical" evidence="5">
    <location>
        <begin position="205"/>
        <end position="226"/>
    </location>
</feature>
<evidence type="ECO:0000313" key="7">
    <source>
        <dbReference type="Proteomes" id="UP001302949"/>
    </source>
</evidence>
<evidence type="ECO:0000256" key="2">
    <source>
        <dbReference type="ARBA" id="ARBA00022692"/>
    </source>
</evidence>
<feature type="transmembrane region" description="Helical" evidence="5">
    <location>
        <begin position="263"/>
        <end position="284"/>
    </location>
</feature>
<dbReference type="InterPro" id="IPR000537">
    <property type="entry name" value="UbiA_prenyltransferase"/>
</dbReference>
<accession>A0ABU5QA69</accession>
<keyword evidence="3 5" id="KW-1133">Transmembrane helix</keyword>